<dbReference type="Pfam" id="PF19054">
    <property type="entry name" value="DUF5753"/>
    <property type="match status" value="1"/>
</dbReference>
<dbReference type="InterPro" id="IPR010982">
    <property type="entry name" value="Lambda_DNA-bd_dom_sf"/>
</dbReference>
<evidence type="ECO:0000313" key="2">
    <source>
        <dbReference type="EMBL" id="MCP2257239.1"/>
    </source>
</evidence>
<dbReference type="InterPro" id="IPR001387">
    <property type="entry name" value="Cro/C1-type_HTH"/>
</dbReference>
<evidence type="ECO:0000313" key="3">
    <source>
        <dbReference type="Proteomes" id="UP001205311"/>
    </source>
</evidence>
<comment type="caution">
    <text evidence="2">The sequence shown here is derived from an EMBL/GenBank/DDBJ whole genome shotgun (WGS) entry which is preliminary data.</text>
</comment>
<dbReference type="PROSITE" id="PS50943">
    <property type="entry name" value="HTH_CROC1"/>
    <property type="match status" value="1"/>
</dbReference>
<dbReference type="Pfam" id="PF13560">
    <property type="entry name" value="HTH_31"/>
    <property type="match status" value="1"/>
</dbReference>
<name>A0ABT1HNZ5_STRSD</name>
<dbReference type="Proteomes" id="UP001205311">
    <property type="component" value="Unassembled WGS sequence"/>
</dbReference>
<keyword evidence="3" id="KW-1185">Reference proteome</keyword>
<dbReference type="SMART" id="SM00530">
    <property type="entry name" value="HTH_XRE"/>
    <property type="match status" value="1"/>
</dbReference>
<proteinExistence type="predicted"/>
<dbReference type="CDD" id="cd00093">
    <property type="entry name" value="HTH_XRE"/>
    <property type="match status" value="1"/>
</dbReference>
<protein>
    <submittedName>
        <fullName evidence="2">Helix-turn-helix domain-containing protein</fullName>
    </submittedName>
</protein>
<dbReference type="RefSeq" id="WP_253668207.1">
    <property type="nucleotide sequence ID" value="NZ_JAMTCP010000003.1"/>
</dbReference>
<dbReference type="EMBL" id="JAMTCP010000003">
    <property type="protein sequence ID" value="MCP2257239.1"/>
    <property type="molecule type" value="Genomic_DNA"/>
</dbReference>
<evidence type="ECO:0000259" key="1">
    <source>
        <dbReference type="PROSITE" id="PS50943"/>
    </source>
</evidence>
<accession>A0ABT1HNZ5</accession>
<sequence>MATPSASGRSLGAQLAQLRKAAGKNVRDAAEYLGCGHPKISKIENGHVGIAYRELLALLDLYGVTDPAHRERLVRLSRQRRQRFWWTPYSDFLSSSFSDYLYLEQTASRLRVFEPLLIPGLLQTPLYAAHQIADLYPVSRDDETMRSLVDVRVRRSQILAQGTRLDAILDEAVLCRPVANARIWRDQLDHLIKMAAEPNVTLRVVPFAAGQYHGGAGRFTVLSFSDLGGDVAYMEGVAGEVTLDAPAEVGLYNTMWDHIETVALSPQETVDLIQEVRDHG</sequence>
<dbReference type="Gene3D" id="1.10.260.40">
    <property type="entry name" value="lambda repressor-like DNA-binding domains"/>
    <property type="match status" value="1"/>
</dbReference>
<gene>
    <name evidence="2" type="ORF">LX15_000924</name>
</gene>
<feature type="domain" description="HTH cro/C1-type" evidence="1">
    <location>
        <begin position="15"/>
        <end position="70"/>
    </location>
</feature>
<reference evidence="2 3" key="1">
    <citation type="submission" date="2022-06" db="EMBL/GenBank/DDBJ databases">
        <title>Genomic Encyclopedia of Archaeal and Bacterial Type Strains, Phase II (KMG-II): from individual species to whole genera.</title>
        <authorList>
            <person name="Goeker M."/>
        </authorList>
    </citation>
    <scope>NUCLEOTIDE SEQUENCE [LARGE SCALE GENOMIC DNA]</scope>
    <source>
        <strain evidence="2 3">DSM 40477</strain>
    </source>
</reference>
<organism evidence="2 3">
    <name type="scientific">Streptoalloteichus tenebrarius (strain ATCC 17920 / DSM 40477 / JCM 4838 / CBS 697.72 / NBRC 16177 / NCIMB 11028 / NRRL B-12390 / A12253. 1 / ISP 5477)</name>
    <name type="common">Streptomyces tenebrarius</name>
    <dbReference type="NCBI Taxonomy" id="1933"/>
    <lineage>
        <taxon>Bacteria</taxon>
        <taxon>Bacillati</taxon>
        <taxon>Actinomycetota</taxon>
        <taxon>Actinomycetes</taxon>
        <taxon>Pseudonocardiales</taxon>
        <taxon>Pseudonocardiaceae</taxon>
        <taxon>Streptoalloteichus</taxon>
    </lineage>
</organism>
<dbReference type="InterPro" id="IPR043917">
    <property type="entry name" value="DUF5753"/>
</dbReference>
<dbReference type="SUPFAM" id="SSF47413">
    <property type="entry name" value="lambda repressor-like DNA-binding domains"/>
    <property type="match status" value="1"/>
</dbReference>